<dbReference type="Gene3D" id="2.60.120.330">
    <property type="entry name" value="B-lactam Antibiotic, Isopenicillin N Synthase, Chain"/>
    <property type="match status" value="1"/>
</dbReference>
<evidence type="ECO:0000256" key="2">
    <source>
        <dbReference type="ARBA" id="ARBA00023136"/>
    </source>
</evidence>
<gene>
    <name evidence="4" type="ORF">TRAPUB_4551</name>
</gene>
<dbReference type="STRING" id="154538.A0A1M2VB61"/>
<dbReference type="SUPFAM" id="SSF51197">
    <property type="entry name" value="Clavaminate synthase-like"/>
    <property type="match status" value="1"/>
</dbReference>
<dbReference type="InterPro" id="IPR015943">
    <property type="entry name" value="WD40/YVTN_repeat-like_dom_sf"/>
</dbReference>
<name>A0A1M2VB61_TRAPU</name>
<dbReference type="Pfam" id="PF25440">
    <property type="entry name" value="Beta-prop_RIC1_2nd"/>
    <property type="match status" value="1"/>
</dbReference>
<feature type="domain" description="RIC1 C-terminal alpha solenoid region" evidence="3">
    <location>
        <begin position="568"/>
        <end position="740"/>
    </location>
</feature>
<dbReference type="OrthoDB" id="67540at2759"/>
<protein>
    <submittedName>
        <fullName evidence="4">Guanine nucleotide exchange factor subunit Rich</fullName>
    </submittedName>
</protein>
<dbReference type="GO" id="GO:0034066">
    <property type="term" value="C:Ric1-Rgp1 guanyl-nucleotide exchange factor complex"/>
    <property type="evidence" value="ECO:0007669"/>
    <property type="project" value="InterPro"/>
</dbReference>
<dbReference type="GO" id="GO:0005829">
    <property type="term" value="C:cytosol"/>
    <property type="evidence" value="ECO:0007669"/>
    <property type="project" value="TreeGrafter"/>
</dbReference>
<dbReference type="SUPFAM" id="SSF82171">
    <property type="entry name" value="DPP6 N-terminal domain-like"/>
    <property type="match status" value="1"/>
</dbReference>
<proteinExistence type="predicted"/>
<sequence length="974" mass="107318">MIDLLKLGHLARERSSSDSTSSSRPLQWHGTCAHHVDPPRWVQKRKHVDPGDVAKYAYTEPRRAMAIALNPKFSMLAVGTYSGTVEFVSLPSMDGALPKPQVLQIPTMYAREGTGSVCTMEWSSDGYVLAVGWEKGWAIWSVGGRCLAWGFGVEYEVDAERFQDAFMYGVRGLFWAPGNFELVMLAQSSPNMADGQLFVLPFAKSATTGQHSPDNTQYAFLQMDDRVLVYRGADQPDMSVINPEADVWQHVKVPQSYMSANWPIRYSSLSADGRLIAIAGRRGLVHYSSTSGRWKMFADELQEQAFTVKGGLLWFHHVLIAAVEVAGAYQLRLYSRDLELSNQNVLHRELVPSPVVILSLVDNSLLVYMADNTLYHYLIIPTADSIKLHFCGSITFDGVIAVPSAVRALSWMIPSAQKQLGDPADDLAVATVLMIVGGKLVLLRPRKSEEGEVKYDMQILADRIEFCWIHLRGIGTLENSLWGYDGQGIRVWLNALAIESAPAPTEADDGSETLDRVKESVNIPLEFYPLSVLMDKGIIIGVEVEAATRTNLSFTMFRHVTSSHLFLHHILLFHLENSQCKEAVTFASHYQHLVYFAHALEILLHTVVEEDVDAGEPTERSQDSKDSGEQGLLSGAIEFLDHFDDALDVVVGCARKIEMTRWPRLFDIVGNPKILFETAGSYLLVLHGLEQLDGMNDDVIRLLRSATAAQDWQLCREILRFLHSIDDTGAALQSALVETQIVPSADSQLGQGNGRPTSTAEVQDFEHAFKDLGRFVFGVGCKLAVACQPFASSYLSDSSLSLADLIGNSQTVKARLLHYFPPSPENPLPSEDEAVDSWCGFHLDHSLLTGLCSALYLRQDPSGTPSVVQSPSPASGLYIRTRGGALTKVSIPADCLAFQTGEALELATSGKLRATPHCVRVGAAADAESISRETFALFMQPNVDQQLSATEDFGQFSKRIFDEHYKDDVAGAAQ</sequence>
<dbReference type="InterPro" id="IPR027443">
    <property type="entry name" value="IPNS-like_sf"/>
</dbReference>
<dbReference type="Pfam" id="PF07064">
    <property type="entry name" value="RIC1"/>
    <property type="match status" value="1"/>
</dbReference>
<evidence type="ECO:0000259" key="3">
    <source>
        <dbReference type="Pfam" id="PF07064"/>
    </source>
</evidence>
<evidence type="ECO:0000313" key="4">
    <source>
        <dbReference type="EMBL" id="OJT04757.1"/>
    </source>
</evidence>
<dbReference type="AlphaFoldDB" id="A0A1M2VB61"/>
<dbReference type="GO" id="GO:0000139">
    <property type="term" value="C:Golgi membrane"/>
    <property type="evidence" value="ECO:0007669"/>
    <property type="project" value="TreeGrafter"/>
</dbReference>
<dbReference type="Proteomes" id="UP000184267">
    <property type="component" value="Unassembled WGS sequence"/>
</dbReference>
<evidence type="ECO:0000256" key="1">
    <source>
        <dbReference type="ARBA" id="ARBA00004370"/>
    </source>
</evidence>
<dbReference type="GO" id="GO:0042147">
    <property type="term" value="P:retrograde transport, endosome to Golgi"/>
    <property type="evidence" value="ECO:0007669"/>
    <property type="project" value="TreeGrafter"/>
</dbReference>
<dbReference type="PANTHER" id="PTHR22746:SF10">
    <property type="entry name" value="GUANINE NUCLEOTIDE EXCHANGE FACTOR SUBUNIT RIC1"/>
    <property type="match status" value="1"/>
</dbReference>
<dbReference type="GO" id="GO:0006886">
    <property type="term" value="P:intracellular protein transport"/>
    <property type="evidence" value="ECO:0007669"/>
    <property type="project" value="InterPro"/>
</dbReference>
<keyword evidence="2" id="KW-0472">Membrane</keyword>
<dbReference type="EMBL" id="MNAD01001519">
    <property type="protein sequence ID" value="OJT04757.1"/>
    <property type="molecule type" value="Genomic_DNA"/>
</dbReference>
<dbReference type="PANTHER" id="PTHR22746">
    <property type="entry name" value="RAB6A-GEF COMPLEX PARTNER PROTEIN 1"/>
    <property type="match status" value="1"/>
</dbReference>
<organism evidence="4 5">
    <name type="scientific">Trametes pubescens</name>
    <name type="common">White-rot fungus</name>
    <dbReference type="NCBI Taxonomy" id="154538"/>
    <lineage>
        <taxon>Eukaryota</taxon>
        <taxon>Fungi</taxon>
        <taxon>Dikarya</taxon>
        <taxon>Basidiomycota</taxon>
        <taxon>Agaricomycotina</taxon>
        <taxon>Agaricomycetes</taxon>
        <taxon>Polyporales</taxon>
        <taxon>Polyporaceae</taxon>
        <taxon>Trametes</taxon>
    </lineage>
</organism>
<dbReference type="InterPro" id="IPR009771">
    <property type="entry name" value="RIC1_C"/>
</dbReference>
<evidence type="ECO:0000313" key="5">
    <source>
        <dbReference type="Proteomes" id="UP000184267"/>
    </source>
</evidence>
<reference evidence="4 5" key="1">
    <citation type="submission" date="2016-10" db="EMBL/GenBank/DDBJ databases">
        <title>Genome sequence of the basidiomycete white-rot fungus Trametes pubescens.</title>
        <authorList>
            <person name="Makela M.R."/>
            <person name="Granchi Z."/>
            <person name="Peng M."/>
            <person name="De Vries R.P."/>
            <person name="Grigoriev I."/>
            <person name="Riley R."/>
            <person name="Hilden K."/>
        </authorList>
    </citation>
    <scope>NUCLEOTIDE SEQUENCE [LARGE SCALE GENOMIC DNA]</scope>
    <source>
        <strain evidence="4 5">FBCC735</strain>
    </source>
</reference>
<dbReference type="InterPro" id="IPR040096">
    <property type="entry name" value="Ric1"/>
</dbReference>
<comment type="subcellular location">
    <subcellularLocation>
        <location evidence="1">Membrane</location>
    </subcellularLocation>
</comment>
<accession>A0A1M2VB61</accession>
<comment type="caution">
    <text evidence="4">The sequence shown here is derived from an EMBL/GenBank/DDBJ whole genome shotgun (WGS) entry which is preliminary data.</text>
</comment>
<dbReference type="Gene3D" id="2.130.10.10">
    <property type="entry name" value="YVTN repeat-like/Quinoprotein amine dehydrogenase"/>
    <property type="match status" value="1"/>
</dbReference>
<keyword evidence="5" id="KW-1185">Reference proteome</keyword>